<name>A0ABD2IUT2_9BILA</name>
<gene>
    <name evidence="6" type="ORF">niasHT_037513</name>
</gene>
<keyword evidence="7" id="KW-1185">Reference proteome</keyword>
<keyword evidence="3" id="KW-0175">Coiled coil</keyword>
<dbReference type="SMART" id="SM01052">
    <property type="entry name" value="CAP_GLY"/>
    <property type="match status" value="2"/>
</dbReference>
<dbReference type="Proteomes" id="UP001620626">
    <property type="component" value="Unassembled WGS sequence"/>
</dbReference>
<reference evidence="6 7" key="1">
    <citation type="submission" date="2024-10" db="EMBL/GenBank/DDBJ databases">
        <authorList>
            <person name="Kim D."/>
        </authorList>
    </citation>
    <scope>NUCLEOTIDE SEQUENCE [LARGE SCALE GENOMIC DNA]</scope>
    <source>
        <strain evidence="6">BH-2024</strain>
    </source>
</reference>
<feature type="domain" description="CAP-Gly" evidence="5">
    <location>
        <begin position="160"/>
        <end position="194"/>
    </location>
</feature>
<dbReference type="SUPFAM" id="SSF74924">
    <property type="entry name" value="Cap-Gly domain"/>
    <property type="match status" value="2"/>
</dbReference>
<feature type="region of interest" description="Disordered" evidence="4">
    <location>
        <begin position="830"/>
        <end position="865"/>
    </location>
</feature>
<dbReference type="GO" id="GO:0005737">
    <property type="term" value="C:cytoplasm"/>
    <property type="evidence" value="ECO:0007669"/>
    <property type="project" value="UniProtKB-SubCell"/>
</dbReference>
<evidence type="ECO:0000256" key="2">
    <source>
        <dbReference type="ARBA" id="ARBA00022490"/>
    </source>
</evidence>
<feature type="coiled-coil region" evidence="3">
    <location>
        <begin position="303"/>
        <end position="376"/>
    </location>
</feature>
<feature type="domain" description="CAP-Gly" evidence="5">
    <location>
        <begin position="42"/>
        <end position="84"/>
    </location>
</feature>
<sequence length="865" mass="97264">MKKTPSKESVFSTCSEAQSSETFAVGETVKVGERTGRVAFVGRTQFQPGEWVGLILDTPDGKNNGSVNGIKYFECNERHGLFCRPSKLVKIRPTLSSVARSPRVPPAVSVAGARSPTNSVYSVAFSVANSQAGGSRERSPYAAQFGAGKVKFLNYVADQIFAGIVLDRPLGDSDGKFQGIQYFKCYPKYATFLPAHLLKKAATTIASNALPPRKTPRPTKASQLRTDKGALLGGMAFKGSRESLDSLMRSPPPGHIHASSCVKHSPTGIKDSDIIVSLKKCLQEKEAHLAKLSIELSERSNDADRLAHENLNLKLRISELDADLNATERQLALKSQEMQRGIDERDKRLDDLSFCFTEAELKKEELEQRMKEMTAMPTLYEEDKPKMAVFERKSDQADLTNSEMQMETEEKMKTFTFSMQTDQTDLIDSEMQTETEEKTKMTNELTSTEMQTEPEQKPKTLIFAMQTDQTDLTNSEMQTISEEKPKTVTFAIQTDQTDLIDSEMQTIPEEKPKKITFAMQTDQTDLIDSEMQTETAEKPKTVTFAIQTDQTDLIDAEMQAETEAKTKMINELTSTEMQTEPEQKPKTLIFAMQTDQTDLTNSEMQTITEEKPKTVTFAIQTDQTDLIDSEMQTISEEKPKKITFAMQTDQSGLIDSEMQTISEEKPKTVTFAMQTVQINLIDSEMQTLSEEKSKMTNDEVLELNVSKLPMDADSSFLSNQGRSSPLLDESLRRKYNEKCEEMAELRHAYEFQQSIISNQLDEISRLKQQQQQLRNGVQKNGSPSSTRHPTIAAAVSPSSVFPSGALPTISGRPRAARRTYCEHCEMFDAHDSSECPKEEAKRAERRDHEALSPQKWDERERTFWH</sequence>
<evidence type="ECO:0000313" key="7">
    <source>
        <dbReference type="Proteomes" id="UP001620626"/>
    </source>
</evidence>
<dbReference type="PROSITE" id="PS00845">
    <property type="entry name" value="CAP_GLY_1"/>
    <property type="match status" value="1"/>
</dbReference>
<dbReference type="Gene3D" id="2.30.30.190">
    <property type="entry name" value="CAP Gly-rich-like domain"/>
    <property type="match status" value="2"/>
</dbReference>
<dbReference type="PANTHER" id="PTHR18916">
    <property type="entry name" value="DYNACTIN 1-RELATED MICROTUBULE-BINDING"/>
    <property type="match status" value="1"/>
</dbReference>
<dbReference type="Pfam" id="PF01302">
    <property type="entry name" value="CAP_GLY"/>
    <property type="match status" value="2"/>
</dbReference>
<accession>A0ABD2IUT2</accession>
<comment type="caution">
    <text evidence="6">The sequence shown here is derived from an EMBL/GenBank/DDBJ whole genome shotgun (WGS) entry which is preliminary data.</text>
</comment>
<dbReference type="AlphaFoldDB" id="A0ABD2IUT2"/>
<evidence type="ECO:0000256" key="1">
    <source>
        <dbReference type="ARBA" id="ARBA00004496"/>
    </source>
</evidence>
<feature type="compositionally biased region" description="Polar residues" evidence="4">
    <location>
        <begin position="770"/>
        <end position="788"/>
    </location>
</feature>
<dbReference type="PROSITE" id="PS50245">
    <property type="entry name" value="CAP_GLY_2"/>
    <property type="match status" value="2"/>
</dbReference>
<protein>
    <recommendedName>
        <fullName evidence="5">CAP-Gly domain-containing protein</fullName>
    </recommendedName>
</protein>
<dbReference type="InterPro" id="IPR036859">
    <property type="entry name" value="CAP-Gly_dom_sf"/>
</dbReference>
<evidence type="ECO:0000259" key="5">
    <source>
        <dbReference type="PROSITE" id="PS50245"/>
    </source>
</evidence>
<comment type="subcellular location">
    <subcellularLocation>
        <location evidence="1">Cytoplasm</location>
    </subcellularLocation>
</comment>
<evidence type="ECO:0000313" key="6">
    <source>
        <dbReference type="EMBL" id="KAL3081045.1"/>
    </source>
</evidence>
<proteinExistence type="predicted"/>
<dbReference type="EMBL" id="JBICBT010001143">
    <property type="protein sequence ID" value="KAL3081045.1"/>
    <property type="molecule type" value="Genomic_DNA"/>
</dbReference>
<evidence type="ECO:0000256" key="4">
    <source>
        <dbReference type="SAM" id="MobiDB-lite"/>
    </source>
</evidence>
<feature type="region of interest" description="Disordered" evidence="4">
    <location>
        <begin position="770"/>
        <end position="790"/>
    </location>
</feature>
<dbReference type="InterPro" id="IPR000938">
    <property type="entry name" value="CAP-Gly_domain"/>
</dbReference>
<evidence type="ECO:0000256" key="3">
    <source>
        <dbReference type="SAM" id="Coils"/>
    </source>
</evidence>
<organism evidence="6 7">
    <name type="scientific">Heterodera trifolii</name>
    <dbReference type="NCBI Taxonomy" id="157864"/>
    <lineage>
        <taxon>Eukaryota</taxon>
        <taxon>Metazoa</taxon>
        <taxon>Ecdysozoa</taxon>
        <taxon>Nematoda</taxon>
        <taxon>Chromadorea</taxon>
        <taxon>Rhabditida</taxon>
        <taxon>Tylenchina</taxon>
        <taxon>Tylenchomorpha</taxon>
        <taxon>Tylenchoidea</taxon>
        <taxon>Heteroderidae</taxon>
        <taxon>Heteroderinae</taxon>
        <taxon>Heterodera</taxon>
    </lineage>
</organism>
<keyword evidence="2" id="KW-0963">Cytoplasm</keyword>
<dbReference type="PANTHER" id="PTHR18916:SF85">
    <property type="entry name" value="TUBULIN-FOLDING COFACTOR B"/>
    <property type="match status" value="1"/>
</dbReference>